<evidence type="ECO:0000256" key="1">
    <source>
        <dbReference type="SAM" id="Phobius"/>
    </source>
</evidence>
<dbReference type="AlphaFoldDB" id="A0A1A8THR7"/>
<name>A0A1A8THR7_9GAMM</name>
<dbReference type="OrthoDB" id="6265361at2"/>
<feature type="transmembrane region" description="Helical" evidence="1">
    <location>
        <begin position="69"/>
        <end position="88"/>
    </location>
</feature>
<dbReference type="RefSeq" id="WP_067016304.1">
    <property type="nucleotide sequence ID" value="NZ_FLOB01000004.1"/>
</dbReference>
<keyword evidence="1" id="KW-0472">Membrane</keyword>
<keyword evidence="3" id="KW-1185">Reference proteome</keyword>
<feature type="transmembrane region" description="Helical" evidence="1">
    <location>
        <begin position="45"/>
        <end position="63"/>
    </location>
</feature>
<evidence type="ECO:0000313" key="2">
    <source>
        <dbReference type="EMBL" id="SBS31644.1"/>
    </source>
</evidence>
<sequence>MKCPSCNTVSKNKAFKNIQKDGKRLEVQCPNCDQWLIIDPTTMKFKFAGFALILLPSLINFFIDDVHYRLILSVIALLGACLAVYGVVRTKLIPIEPSNKNK</sequence>
<evidence type="ECO:0000313" key="3">
    <source>
        <dbReference type="Proteomes" id="UP000092544"/>
    </source>
</evidence>
<keyword evidence="1" id="KW-1133">Transmembrane helix</keyword>
<protein>
    <recommendedName>
        <fullName evidence="4">Cxxc_20_cxxc protein</fullName>
    </recommendedName>
</protein>
<dbReference type="EMBL" id="FLOB01000004">
    <property type="protein sequence ID" value="SBS31644.1"/>
    <property type="molecule type" value="Genomic_DNA"/>
</dbReference>
<evidence type="ECO:0008006" key="4">
    <source>
        <dbReference type="Google" id="ProtNLM"/>
    </source>
</evidence>
<reference evidence="2 3" key="1">
    <citation type="submission" date="2016-06" db="EMBL/GenBank/DDBJ databases">
        <authorList>
            <person name="Kjaerup R.B."/>
            <person name="Dalgaard T.S."/>
            <person name="Juul-Madsen H.R."/>
        </authorList>
    </citation>
    <scope>NUCLEOTIDE SEQUENCE [LARGE SCALE GENOMIC DNA]</scope>
    <source>
        <strain evidence="2 3">CECT 8886</strain>
    </source>
</reference>
<dbReference type="STRING" id="1792290.MSP8886_02192"/>
<accession>A0A1A8THR7</accession>
<organism evidence="2 3">
    <name type="scientific">Marinomonas spartinae</name>
    <dbReference type="NCBI Taxonomy" id="1792290"/>
    <lineage>
        <taxon>Bacteria</taxon>
        <taxon>Pseudomonadati</taxon>
        <taxon>Pseudomonadota</taxon>
        <taxon>Gammaproteobacteria</taxon>
        <taxon>Oceanospirillales</taxon>
        <taxon>Oceanospirillaceae</taxon>
        <taxon>Marinomonas</taxon>
    </lineage>
</organism>
<gene>
    <name evidence="2" type="ORF">MSP8886_02192</name>
</gene>
<dbReference type="Proteomes" id="UP000092544">
    <property type="component" value="Unassembled WGS sequence"/>
</dbReference>
<proteinExistence type="predicted"/>
<keyword evidence="1" id="KW-0812">Transmembrane</keyword>